<name>A0AAV3X8G2_9CYAN</name>
<organism evidence="4 5">
    <name type="scientific">Microseira wollei NIES-4236</name>
    <dbReference type="NCBI Taxonomy" id="2530354"/>
    <lineage>
        <taxon>Bacteria</taxon>
        <taxon>Bacillati</taxon>
        <taxon>Cyanobacteriota</taxon>
        <taxon>Cyanophyceae</taxon>
        <taxon>Oscillatoriophycideae</taxon>
        <taxon>Aerosakkonematales</taxon>
        <taxon>Aerosakkonemataceae</taxon>
        <taxon>Microseira</taxon>
    </lineage>
</organism>
<dbReference type="PANTHER" id="PTHR39084">
    <property type="entry name" value="MEMBRANE PROTEIN-RELATED"/>
    <property type="match status" value="1"/>
</dbReference>
<feature type="domain" description="DUF4010" evidence="3">
    <location>
        <begin position="183"/>
        <end position="390"/>
    </location>
</feature>
<evidence type="ECO:0000259" key="3">
    <source>
        <dbReference type="Pfam" id="PF13194"/>
    </source>
</evidence>
<keyword evidence="1" id="KW-0472">Membrane</keyword>
<dbReference type="InterPro" id="IPR025105">
    <property type="entry name" value="DUF4010"/>
</dbReference>
<dbReference type="PANTHER" id="PTHR39084:SF1">
    <property type="entry name" value="DUF4010 DOMAIN-CONTAINING PROTEIN"/>
    <property type="match status" value="1"/>
</dbReference>
<feature type="transmembrane region" description="Helical" evidence="1">
    <location>
        <begin position="6"/>
        <end position="25"/>
    </location>
</feature>
<protein>
    <recommendedName>
        <fullName evidence="6">DUF4010 domain-containing protein</fullName>
    </recommendedName>
</protein>
<feature type="transmembrane region" description="Helical" evidence="1">
    <location>
        <begin position="335"/>
        <end position="356"/>
    </location>
</feature>
<gene>
    <name evidence="4" type="ORF">MiSe_12980</name>
</gene>
<evidence type="ECO:0008006" key="6">
    <source>
        <dbReference type="Google" id="ProtNLM"/>
    </source>
</evidence>
<feature type="transmembrane region" description="Helical" evidence="1">
    <location>
        <begin position="144"/>
        <end position="161"/>
    </location>
</feature>
<keyword evidence="5" id="KW-1185">Reference proteome</keyword>
<feature type="transmembrane region" description="Helical" evidence="1">
    <location>
        <begin position="306"/>
        <end position="323"/>
    </location>
</feature>
<dbReference type="RefSeq" id="WP_226576342.1">
    <property type="nucleotide sequence ID" value="NZ_BLAY01000014.1"/>
</dbReference>
<evidence type="ECO:0000313" key="4">
    <source>
        <dbReference type="EMBL" id="GET36547.1"/>
    </source>
</evidence>
<dbReference type="Pfam" id="PF02308">
    <property type="entry name" value="MgtC"/>
    <property type="match status" value="1"/>
</dbReference>
<feature type="transmembrane region" description="Helical" evidence="1">
    <location>
        <begin position="202"/>
        <end position="223"/>
    </location>
</feature>
<feature type="transmembrane region" description="Helical" evidence="1">
    <location>
        <begin position="397"/>
        <end position="416"/>
    </location>
</feature>
<comment type="caution">
    <text evidence="4">The sequence shown here is derived from an EMBL/GenBank/DDBJ whole genome shotgun (WGS) entry which is preliminary data.</text>
</comment>
<dbReference type="EMBL" id="BLAY01000014">
    <property type="protein sequence ID" value="GET36547.1"/>
    <property type="molecule type" value="Genomic_DNA"/>
</dbReference>
<evidence type="ECO:0000313" key="5">
    <source>
        <dbReference type="Proteomes" id="UP001050975"/>
    </source>
</evidence>
<reference evidence="4" key="1">
    <citation type="submission" date="2019-10" db="EMBL/GenBank/DDBJ databases">
        <title>Draft genome sequece of Microseira wollei NIES-4236.</title>
        <authorList>
            <person name="Yamaguchi H."/>
            <person name="Suzuki S."/>
            <person name="Kawachi M."/>
        </authorList>
    </citation>
    <scope>NUCLEOTIDE SEQUENCE</scope>
    <source>
        <strain evidence="4">NIES-4236</strain>
    </source>
</reference>
<feature type="transmembrane region" description="Helical" evidence="1">
    <location>
        <begin position="37"/>
        <end position="57"/>
    </location>
</feature>
<keyword evidence="1" id="KW-1133">Transmembrane helix</keyword>
<proteinExistence type="predicted"/>
<dbReference type="InterPro" id="IPR049177">
    <property type="entry name" value="MgtC_SapB_SrpB_YhiD_N"/>
</dbReference>
<feature type="transmembrane region" description="Helical" evidence="1">
    <location>
        <begin position="266"/>
        <end position="286"/>
    </location>
</feature>
<feature type="transmembrane region" description="Helical" evidence="1">
    <location>
        <begin position="235"/>
        <end position="254"/>
    </location>
</feature>
<dbReference type="AlphaFoldDB" id="A0AAV3X8G2"/>
<sequence length="418" mass="43595">MDLAIAFRLAIALALGLIVGMERGWQSRESPTGLRIAGFRSFGFAGLFGGVSALLAGKFGANVLAVAFLGLALMVVASYAITSRETQDFGITTELSLLITFVLGALAGGGFEAEALASAVVMTVLLGLKQELHHTLEQLDRRELIATLQLLIVAAVALPLLPDRDLGPWEALNPRTIGWLVLLIAGISYIGYFAMRIFGTRVGLLATAVLGGLVSSTAVTLSYGRMARREQRNFALLGAGISLAAGTMAVRILVEVAIVNFSLLPWLVAPVAILAMVPLVAAVAIATRTPASKSSAEVPLKNPVELGSALGFGAVLSLLFILVRAFESWFGNAGIYILSAISGITDVDAVSLSLAQATRTNLPLSVGATGILIAAMVNTVVKALLATFIGGWQLARWCATILLSALGLSLIAAFFIHG</sequence>
<dbReference type="Pfam" id="PF13194">
    <property type="entry name" value="DUF4010"/>
    <property type="match status" value="1"/>
</dbReference>
<feature type="transmembrane region" description="Helical" evidence="1">
    <location>
        <begin position="176"/>
        <end position="195"/>
    </location>
</feature>
<feature type="transmembrane region" description="Helical" evidence="1">
    <location>
        <begin position="362"/>
        <end position="385"/>
    </location>
</feature>
<evidence type="ECO:0000259" key="2">
    <source>
        <dbReference type="Pfam" id="PF02308"/>
    </source>
</evidence>
<accession>A0AAV3X8G2</accession>
<feature type="transmembrane region" description="Helical" evidence="1">
    <location>
        <begin position="89"/>
        <end position="109"/>
    </location>
</feature>
<feature type="domain" description="MgtC/SapB/SrpB/YhiD N-terminal" evidence="2">
    <location>
        <begin position="9"/>
        <end position="134"/>
    </location>
</feature>
<dbReference type="Proteomes" id="UP001050975">
    <property type="component" value="Unassembled WGS sequence"/>
</dbReference>
<feature type="transmembrane region" description="Helical" evidence="1">
    <location>
        <begin position="63"/>
        <end position="82"/>
    </location>
</feature>
<keyword evidence="1" id="KW-0812">Transmembrane</keyword>
<evidence type="ECO:0000256" key="1">
    <source>
        <dbReference type="SAM" id="Phobius"/>
    </source>
</evidence>